<dbReference type="OrthoDB" id="185373at2759"/>
<dbReference type="GO" id="GO:0003723">
    <property type="term" value="F:RNA binding"/>
    <property type="evidence" value="ECO:0007669"/>
    <property type="project" value="InterPro"/>
</dbReference>
<reference evidence="5" key="1">
    <citation type="journal article" date="2019" name="Curr. Biol.">
        <title>Genome Sequence of Striga asiatica Provides Insight into the Evolution of Plant Parasitism.</title>
        <authorList>
            <person name="Yoshida S."/>
            <person name="Kim S."/>
            <person name="Wafula E.K."/>
            <person name="Tanskanen J."/>
            <person name="Kim Y.M."/>
            <person name="Honaas L."/>
            <person name="Yang Z."/>
            <person name="Spallek T."/>
            <person name="Conn C.E."/>
            <person name="Ichihashi Y."/>
            <person name="Cheong K."/>
            <person name="Cui S."/>
            <person name="Der J.P."/>
            <person name="Gundlach H."/>
            <person name="Jiao Y."/>
            <person name="Hori C."/>
            <person name="Ishida J.K."/>
            <person name="Kasahara H."/>
            <person name="Kiba T."/>
            <person name="Kim M.S."/>
            <person name="Koo N."/>
            <person name="Laohavisit A."/>
            <person name="Lee Y.H."/>
            <person name="Lumba S."/>
            <person name="McCourt P."/>
            <person name="Mortimer J.C."/>
            <person name="Mutuku J.M."/>
            <person name="Nomura T."/>
            <person name="Sasaki-Sekimoto Y."/>
            <person name="Seto Y."/>
            <person name="Wang Y."/>
            <person name="Wakatake T."/>
            <person name="Sakakibara H."/>
            <person name="Demura T."/>
            <person name="Yamaguchi S."/>
            <person name="Yoneyama K."/>
            <person name="Manabe R.I."/>
            <person name="Nelson D.C."/>
            <person name="Schulman A.H."/>
            <person name="Timko M.P."/>
            <person name="dePamphilis C.W."/>
            <person name="Choi D."/>
            <person name="Shirasu K."/>
        </authorList>
    </citation>
    <scope>NUCLEOTIDE SEQUENCE [LARGE SCALE GENOMIC DNA]</scope>
    <source>
        <strain evidence="5">cv. UVA1</strain>
    </source>
</reference>
<feature type="repeat" description="PPR" evidence="2">
    <location>
        <begin position="429"/>
        <end position="463"/>
    </location>
</feature>
<keyword evidence="5" id="KW-1185">Reference proteome</keyword>
<sequence>MPRPSALPAGYRAANPSAHLLSRALNLAPEHNHLLHTNNSTTDPIPDPSASLRPESLQNPYSLNKIISWCAGDGRLSTGIQLHGQAVRRGFVPNVHVATSLLNMYAKCAETPRAHQLFAEMPHRNAVTWNALISGYVRARDSSAAFALFVEMLREDMTVTPFGLSAVFVACAQLDNLVLGDQIHGLSLKSGLESNAVVGRSLIDMRAKCGDMEGSEKVFGKLFDKNVVAWTSIISGYALNGRSYEAMGLIREMFSSGVKANFVTYSSLLSSFHCKDDLIHCQQIHSRVIREGLEFNPHVSTTLLVVYSDCGCSLTELYRICSSVVIWDQVAYNAAIAGFANLAAAEVALTCFSRMRRFRVAVDFFTFSSVLKALANVSALQEGKQVHALISKTQFITNLYVQNGLVSMYAKCGEIGPAKNVFASIAWPDIVSWNSLLTGCAQHGFGYEVVQLFEKMRRSPVAPNPTTYLAALMGCSHAGLLEKGLEYFNMMEKDESFPPARLDHYACLVDLYGRAGLLHEGEAFINSMPIEKGPSVYKVLLSACQVHGNKDIAVRCARKIVELCPDDPSVYVLLANVLANEGSWSDAAQVRRMMCDKGVRKNPGFSRLSSSEMIKQEHY</sequence>
<evidence type="ECO:0000313" key="4">
    <source>
        <dbReference type="EMBL" id="GER26906.1"/>
    </source>
</evidence>
<dbReference type="Proteomes" id="UP000325081">
    <property type="component" value="Unassembled WGS sequence"/>
</dbReference>
<dbReference type="AlphaFoldDB" id="A0A5A7P250"/>
<dbReference type="GO" id="GO:0099402">
    <property type="term" value="P:plant organ development"/>
    <property type="evidence" value="ECO:0007669"/>
    <property type="project" value="UniProtKB-ARBA"/>
</dbReference>
<dbReference type="Pfam" id="PF20431">
    <property type="entry name" value="E_motif"/>
    <property type="match status" value="1"/>
</dbReference>
<evidence type="ECO:0000256" key="2">
    <source>
        <dbReference type="PROSITE-ProRule" id="PRU00708"/>
    </source>
</evidence>
<proteinExistence type="predicted"/>
<feature type="repeat" description="PPR" evidence="2">
    <location>
        <begin position="567"/>
        <end position="601"/>
    </location>
</feature>
<organism evidence="4 5">
    <name type="scientific">Striga asiatica</name>
    <name type="common">Asiatic witchweed</name>
    <name type="synonym">Buchnera asiatica</name>
    <dbReference type="NCBI Taxonomy" id="4170"/>
    <lineage>
        <taxon>Eukaryota</taxon>
        <taxon>Viridiplantae</taxon>
        <taxon>Streptophyta</taxon>
        <taxon>Embryophyta</taxon>
        <taxon>Tracheophyta</taxon>
        <taxon>Spermatophyta</taxon>
        <taxon>Magnoliopsida</taxon>
        <taxon>eudicotyledons</taxon>
        <taxon>Gunneridae</taxon>
        <taxon>Pentapetalae</taxon>
        <taxon>asterids</taxon>
        <taxon>lamiids</taxon>
        <taxon>Lamiales</taxon>
        <taxon>Orobanchaceae</taxon>
        <taxon>Buchnereae</taxon>
        <taxon>Striga</taxon>
    </lineage>
</organism>
<feature type="repeat" description="PPR" evidence="2">
    <location>
        <begin position="125"/>
        <end position="159"/>
    </location>
</feature>
<dbReference type="InterPro" id="IPR002885">
    <property type="entry name" value="PPR_rpt"/>
</dbReference>
<comment type="caution">
    <text evidence="4">The sequence shown here is derived from an EMBL/GenBank/DDBJ whole genome shotgun (WGS) entry which is preliminary data.</text>
</comment>
<dbReference type="FunFam" id="1.25.40.10:FF:000073">
    <property type="entry name" value="Pentatricopeptide repeat-containing protein chloroplastic"/>
    <property type="match status" value="1"/>
</dbReference>
<dbReference type="FunFam" id="1.25.40.10:FF:000196">
    <property type="entry name" value="Pentatricopeptide repeat-containing protein At4g14850"/>
    <property type="match status" value="1"/>
</dbReference>
<accession>A0A5A7P250</accession>
<dbReference type="PROSITE" id="PS51375">
    <property type="entry name" value="PPR"/>
    <property type="match status" value="6"/>
</dbReference>
<dbReference type="Gene3D" id="1.25.40.10">
    <property type="entry name" value="Tetratricopeptide repeat domain"/>
    <property type="match status" value="4"/>
</dbReference>
<dbReference type="NCBIfam" id="TIGR00756">
    <property type="entry name" value="PPR"/>
    <property type="match status" value="3"/>
</dbReference>
<feature type="repeat" description="PPR" evidence="2">
    <location>
        <begin position="59"/>
        <end position="93"/>
    </location>
</feature>
<dbReference type="Pfam" id="PF13041">
    <property type="entry name" value="PPR_2"/>
    <property type="match status" value="3"/>
</dbReference>
<dbReference type="EMBL" id="BKCP01001225">
    <property type="protein sequence ID" value="GER26906.1"/>
    <property type="molecule type" value="Genomic_DNA"/>
</dbReference>
<keyword evidence="1" id="KW-0677">Repeat</keyword>
<dbReference type="PANTHER" id="PTHR47926:SF342">
    <property type="entry name" value="TETRATRICOPEPTIDE-LIKE HELICAL DOMAIN-CONTAINING PROTEIN-RELATED"/>
    <property type="match status" value="1"/>
</dbReference>
<feature type="repeat" description="PPR" evidence="2">
    <location>
        <begin position="226"/>
        <end position="260"/>
    </location>
</feature>
<evidence type="ECO:0000256" key="1">
    <source>
        <dbReference type="ARBA" id="ARBA00022737"/>
    </source>
</evidence>
<dbReference type="InterPro" id="IPR011990">
    <property type="entry name" value="TPR-like_helical_dom_sf"/>
</dbReference>
<feature type="region of interest" description="Disordered" evidence="3">
    <location>
        <begin position="34"/>
        <end position="54"/>
    </location>
</feature>
<evidence type="ECO:0000313" key="5">
    <source>
        <dbReference type="Proteomes" id="UP000325081"/>
    </source>
</evidence>
<dbReference type="PANTHER" id="PTHR47926">
    <property type="entry name" value="PENTATRICOPEPTIDE REPEAT-CONTAINING PROTEIN"/>
    <property type="match status" value="1"/>
</dbReference>
<dbReference type="InterPro" id="IPR046848">
    <property type="entry name" value="E_motif"/>
</dbReference>
<evidence type="ECO:0000256" key="3">
    <source>
        <dbReference type="SAM" id="MobiDB-lite"/>
    </source>
</evidence>
<protein>
    <submittedName>
        <fullName evidence="4">Pentatricopeptide repeat-containing protein</fullName>
    </submittedName>
</protein>
<dbReference type="FunFam" id="1.25.40.10:FF:000158">
    <property type="entry name" value="pentatricopeptide repeat-containing protein At2g33680"/>
    <property type="match status" value="1"/>
</dbReference>
<feature type="repeat" description="PPR" evidence="2">
    <location>
        <begin position="464"/>
        <end position="498"/>
    </location>
</feature>
<dbReference type="SUPFAM" id="SSF48452">
    <property type="entry name" value="TPR-like"/>
    <property type="match status" value="1"/>
</dbReference>
<dbReference type="InterPro" id="IPR046960">
    <property type="entry name" value="PPR_At4g14850-like_plant"/>
</dbReference>
<name>A0A5A7P250_STRAF</name>
<gene>
    <name evidence="4" type="ORF">STAS_02566</name>
</gene>
<dbReference type="GO" id="GO:0009451">
    <property type="term" value="P:RNA modification"/>
    <property type="evidence" value="ECO:0007669"/>
    <property type="project" value="InterPro"/>
</dbReference>